<dbReference type="Gene3D" id="3.30.160.240">
    <property type="entry name" value="Rv1738"/>
    <property type="match status" value="1"/>
</dbReference>
<dbReference type="Pfam" id="PF08962">
    <property type="entry name" value="Rv2632c-like"/>
    <property type="match status" value="1"/>
</dbReference>
<accession>A0A7D3W5S0</accession>
<dbReference type="Proteomes" id="UP000501240">
    <property type="component" value="Chromosome"/>
</dbReference>
<dbReference type="AlphaFoldDB" id="A0A7D3W5S0"/>
<evidence type="ECO:0008006" key="3">
    <source>
        <dbReference type="Google" id="ProtNLM"/>
    </source>
</evidence>
<dbReference type="EMBL" id="CP053892">
    <property type="protein sequence ID" value="QKG27132.1"/>
    <property type="molecule type" value="Genomic_DNA"/>
</dbReference>
<organism evidence="1 2">
    <name type="scientific">Actinomadura verrucosospora</name>
    <dbReference type="NCBI Taxonomy" id="46165"/>
    <lineage>
        <taxon>Bacteria</taxon>
        <taxon>Bacillati</taxon>
        <taxon>Actinomycetota</taxon>
        <taxon>Actinomycetes</taxon>
        <taxon>Streptosporangiales</taxon>
        <taxon>Thermomonosporaceae</taxon>
        <taxon>Actinomadura</taxon>
    </lineage>
</organism>
<evidence type="ECO:0000313" key="2">
    <source>
        <dbReference type="Proteomes" id="UP000501240"/>
    </source>
</evidence>
<proteinExistence type="predicted"/>
<dbReference type="RefSeq" id="WP_173100466.1">
    <property type="nucleotide sequence ID" value="NZ_CP053892.1"/>
</dbReference>
<keyword evidence="2" id="KW-1185">Reference proteome</keyword>
<evidence type="ECO:0000313" key="1">
    <source>
        <dbReference type="EMBL" id="QKG27132.1"/>
    </source>
</evidence>
<protein>
    <recommendedName>
        <fullName evidence="3">DUF1876 domain-containing protein</fullName>
    </recommendedName>
</protein>
<dbReference type="SUPFAM" id="SSF143212">
    <property type="entry name" value="Rv2632c-like"/>
    <property type="match status" value="1"/>
</dbReference>
<dbReference type="InterPro" id="IPR038070">
    <property type="entry name" value="Rv2632c-like_sf"/>
</dbReference>
<gene>
    <name evidence="1" type="ORF">ACTIVE_8785</name>
</gene>
<reference evidence="1 2" key="1">
    <citation type="submission" date="2020-05" db="EMBL/GenBank/DDBJ databases">
        <title>Actinomadura verrucosospora NRRL-B18236 (PFL_A860) Genome sequencing and assembly.</title>
        <authorList>
            <person name="Samborskyy M."/>
        </authorList>
    </citation>
    <scope>NUCLEOTIDE SEQUENCE [LARGE SCALE GENOMIC DNA]</scope>
    <source>
        <strain evidence="1 2">NRRL:B18236</strain>
    </source>
</reference>
<dbReference type="InterPro" id="IPR015057">
    <property type="entry name" value="Rv2632c-like"/>
</dbReference>
<sequence>METKQWSVELYISEDGTDTDVRAVLLTGGEEKAGGHGHARRNPADRRIPEIGDELAVSRALADLADRLHGLASEDIAELAGPVGG</sequence>
<name>A0A7D3W5S0_ACTVE</name>